<dbReference type="Proteomes" id="UP000002247">
    <property type="component" value="Chromosome"/>
</dbReference>
<reference evidence="1 2" key="1">
    <citation type="journal article" date="2010" name="Stand. Genomic Sci.">
        <title>Complete genome sequence of Segniliparus rotundus type strain (CDC 1076).</title>
        <authorList>
            <person name="Sikorski J."/>
            <person name="Lapidus A."/>
            <person name="Copeland A."/>
            <person name="Misra M."/>
            <person name="Glavina Del Rio T."/>
            <person name="Nolan M."/>
            <person name="Lucas S."/>
            <person name="Chen F."/>
            <person name="Tice H."/>
            <person name="Cheng J.F."/>
            <person name="Jando M."/>
            <person name="Schneider S."/>
            <person name="Bruce D."/>
            <person name="Goodwin L."/>
            <person name="Pitluck S."/>
            <person name="Liolios K."/>
            <person name="Mikhailova N."/>
            <person name="Pati A."/>
            <person name="Ivanova N."/>
            <person name="Mavromatis K."/>
            <person name="Chen A."/>
            <person name="Palaniappan K."/>
            <person name="Chertkov O."/>
            <person name="Land M."/>
            <person name="Hauser L."/>
            <person name="Chang Y.J."/>
            <person name="Jeffries C.D."/>
            <person name="Brettin T."/>
            <person name="Detter J.C."/>
            <person name="Han C."/>
            <person name="Rohde M."/>
            <person name="Goker M."/>
            <person name="Bristow J."/>
            <person name="Eisen J.A."/>
            <person name="Markowitz V."/>
            <person name="Hugenholtz P."/>
            <person name="Kyrpides N.C."/>
            <person name="Klenk H.P."/>
        </authorList>
    </citation>
    <scope>NUCLEOTIDE SEQUENCE [LARGE SCALE GENOMIC DNA]</scope>
    <source>
        <strain evidence="2">ATCC BAA-972 / CDC 1076 / CIP 108378 / DSM 44985 / JCM 13578</strain>
    </source>
</reference>
<dbReference type="PANTHER" id="PTHR47623">
    <property type="entry name" value="OS09G0287300 PROTEIN"/>
    <property type="match status" value="1"/>
</dbReference>
<dbReference type="Gene3D" id="3.40.50.1240">
    <property type="entry name" value="Phosphoglycerate mutase-like"/>
    <property type="match status" value="1"/>
</dbReference>
<dbReference type="AlphaFoldDB" id="D6ZEC0"/>
<sequence>MATVRSPETLVLPKTLILLRHGKSGYPAGTADHERPLADRGWREAGLAGAWLRGEGFDIDQVLCSTARRTRETLQATEVKAAAQFHPRLYGASDVEVVGLVAELPESVATALVVGHHPGMPQTAEALHELAARHAGSAGAGNPALARLLEKYPTSALTVIRVAGSWAELPVRGGEVAQFHIPR</sequence>
<name>D6ZEC0_SEGRD</name>
<accession>D6ZEC0</accession>
<evidence type="ECO:0000313" key="2">
    <source>
        <dbReference type="Proteomes" id="UP000002247"/>
    </source>
</evidence>
<dbReference type="HOGENOM" id="CLU_084603_2_1_11"/>
<proteinExistence type="predicted"/>
<dbReference type="EMBL" id="CP001958">
    <property type="protein sequence ID" value="ADG99396.1"/>
    <property type="molecule type" value="Genomic_DNA"/>
</dbReference>
<dbReference type="RefSeq" id="WP_013139843.1">
    <property type="nucleotide sequence ID" value="NC_014168.1"/>
</dbReference>
<dbReference type="SUPFAM" id="SSF53254">
    <property type="entry name" value="Phosphoglycerate mutase-like"/>
    <property type="match status" value="1"/>
</dbReference>
<keyword evidence="2" id="KW-1185">Reference proteome</keyword>
<dbReference type="InterPro" id="IPR029033">
    <property type="entry name" value="His_PPase_superfam"/>
</dbReference>
<dbReference type="eggNOG" id="COG2062">
    <property type="taxonomic scope" value="Bacteria"/>
</dbReference>
<dbReference type="KEGG" id="srt:Srot_2968"/>
<gene>
    <name evidence="1" type="ordered locus">Srot_2968</name>
</gene>
<protein>
    <submittedName>
        <fullName evidence="1">Putative phosphohistidine phosphatase, SixA</fullName>
    </submittedName>
</protein>
<dbReference type="InterPro" id="IPR013078">
    <property type="entry name" value="His_Pase_superF_clade-1"/>
</dbReference>
<dbReference type="PANTHER" id="PTHR47623:SF1">
    <property type="entry name" value="OS09G0287300 PROTEIN"/>
    <property type="match status" value="1"/>
</dbReference>
<dbReference type="CDD" id="cd07067">
    <property type="entry name" value="HP_PGM_like"/>
    <property type="match status" value="1"/>
</dbReference>
<organism evidence="1 2">
    <name type="scientific">Segniliparus rotundus (strain ATCC BAA-972 / CDC 1076 / CIP 108378 / DSM 44985 / JCM 13578)</name>
    <dbReference type="NCBI Taxonomy" id="640132"/>
    <lineage>
        <taxon>Bacteria</taxon>
        <taxon>Bacillati</taxon>
        <taxon>Actinomycetota</taxon>
        <taxon>Actinomycetes</taxon>
        <taxon>Mycobacteriales</taxon>
        <taxon>Segniliparaceae</taxon>
        <taxon>Segniliparus</taxon>
    </lineage>
</organism>
<dbReference type="SMART" id="SM00855">
    <property type="entry name" value="PGAM"/>
    <property type="match status" value="1"/>
</dbReference>
<dbReference type="STRING" id="640132.Srot_2968"/>
<evidence type="ECO:0000313" key="1">
    <source>
        <dbReference type="EMBL" id="ADG99396.1"/>
    </source>
</evidence>
<dbReference type="Pfam" id="PF00300">
    <property type="entry name" value="His_Phos_1"/>
    <property type="match status" value="1"/>
</dbReference>